<keyword evidence="3" id="KW-1185">Reference proteome</keyword>
<feature type="region of interest" description="Disordered" evidence="1">
    <location>
        <begin position="1"/>
        <end position="27"/>
    </location>
</feature>
<evidence type="ECO:0000256" key="1">
    <source>
        <dbReference type="SAM" id="MobiDB-lite"/>
    </source>
</evidence>
<protein>
    <submittedName>
        <fullName evidence="2">Uncharacterized protein</fullName>
    </submittedName>
</protein>
<dbReference type="EMBL" id="JABSTV010000216">
    <property type="protein sequence ID" value="KAH7986938.1"/>
    <property type="molecule type" value="Genomic_DNA"/>
</dbReference>
<proteinExistence type="predicted"/>
<accession>A0A9D4TE63</accession>
<name>A0A9D4TE63_RHISA</name>
<evidence type="ECO:0000313" key="2">
    <source>
        <dbReference type="EMBL" id="KAH7986938.1"/>
    </source>
</evidence>
<sequence>MTEALHEAETKAREEAAHRASAEELSKAAAEEVVEVRRLARNAEESLHEVESRLKAVHEELQICREKLVAIEQSRQAAMTSVEAKEEELSRLQQALKSAEEQQKKRPPMRTASAAHGAQHGPPGVPQEPLGQRLSRWHRPSYRMAMLTSRLHAAPHVAQRNRLHPQMTHWRRMKHRAVLADDNAEASPLKRLGNFVAGMLSMARPIGVDINASITNRSNWSNQIKQRRRLSPAVAAVLTTFPVAVVWSCEIEIVLCEKLPVDTAVTCEDYVDSDCAAATSAELTCKEIITATPILLTHLTHEDDAGDAESGTTEETISSSDVVVFLEKTRSYLGCCKDVPEDILRKVADVEAYMHQHLLSTRQMKIRLF</sequence>
<dbReference type="AlphaFoldDB" id="A0A9D4TE63"/>
<organism evidence="2 3">
    <name type="scientific">Rhipicephalus sanguineus</name>
    <name type="common">Brown dog tick</name>
    <name type="synonym">Ixodes sanguineus</name>
    <dbReference type="NCBI Taxonomy" id="34632"/>
    <lineage>
        <taxon>Eukaryota</taxon>
        <taxon>Metazoa</taxon>
        <taxon>Ecdysozoa</taxon>
        <taxon>Arthropoda</taxon>
        <taxon>Chelicerata</taxon>
        <taxon>Arachnida</taxon>
        <taxon>Acari</taxon>
        <taxon>Parasitiformes</taxon>
        <taxon>Ixodida</taxon>
        <taxon>Ixodoidea</taxon>
        <taxon>Ixodidae</taxon>
        <taxon>Rhipicephalinae</taxon>
        <taxon>Rhipicephalus</taxon>
        <taxon>Rhipicephalus</taxon>
    </lineage>
</organism>
<dbReference type="VEuPathDB" id="VectorBase:RSAN_050014"/>
<gene>
    <name evidence="2" type="ORF">HPB52_024626</name>
</gene>
<dbReference type="Proteomes" id="UP000821837">
    <property type="component" value="Unassembled WGS sequence"/>
</dbReference>
<evidence type="ECO:0000313" key="3">
    <source>
        <dbReference type="Proteomes" id="UP000821837"/>
    </source>
</evidence>
<feature type="region of interest" description="Disordered" evidence="1">
    <location>
        <begin position="96"/>
        <end position="131"/>
    </location>
</feature>
<reference evidence="2" key="2">
    <citation type="submission" date="2021-09" db="EMBL/GenBank/DDBJ databases">
        <authorList>
            <person name="Jia N."/>
            <person name="Wang J."/>
            <person name="Shi W."/>
            <person name="Du L."/>
            <person name="Sun Y."/>
            <person name="Zhan W."/>
            <person name="Jiang J."/>
            <person name="Wang Q."/>
            <person name="Zhang B."/>
            <person name="Ji P."/>
            <person name="Sakyi L.B."/>
            <person name="Cui X."/>
            <person name="Yuan T."/>
            <person name="Jiang B."/>
            <person name="Yang W."/>
            <person name="Lam T.T.-Y."/>
            <person name="Chang Q."/>
            <person name="Ding S."/>
            <person name="Wang X."/>
            <person name="Zhu J."/>
            <person name="Ruan X."/>
            <person name="Zhao L."/>
            <person name="Wei J."/>
            <person name="Que T."/>
            <person name="Du C."/>
            <person name="Cheng J."/>
            <person name="Dai P."/>
            <person name="Han X."/>
            <person name="Huang E."/>
            <person name="Gao Y."/>
            <person name="Liu J."/>
            <person name="Shao H."/>
            <person name="Ye R."/>
            <person name="Li L."/>
            <person name="Wei W."/>
            <person name="Wang X."/>
            <person name="Wang C."/>
            <person name="Huo Q."/>
            <person name="Li W."/>
            <person name="Guo W."/>
            <person name="Chen H."/>
            <person name="Chen S."/>
            <person name="Zhou L."/>
            <person name="Zhou L."/>
            <person name="Ni X."/>
            <person name="Tian J."/>
            <person name="Zhou Y."/>
            <person name="Sheng Y."/>
            <person name="Liu T."/>
            <person name="Pan Y."/>
            <person name="Xia L."/>
            <person name="Li J."/>
            <person name="Zhao F."/>
            <person name="Cao W."/>
        </authorList>
    </citation>
    <scope>NUCLEOTIDE SEQUENCE</scope>
    <source>
        <strain evidence="2">Rsan-2018</strain>
        <tissue evidence="2">Larvae</tissue>
    </source>
</reference>
<reference evidence="2" key="1">
    <citation type="journal article" date="2020" name="Cell">
        <title>Large-Scale Comparative Analyses of Tick Genomes Elucidate Their Genetic Diversity and Vector Capacities.</title>
        <authorList>
            <consortium name="Tick Genome and Microbiome Consortium (TIGMIC)"/>
            <person name="Jia N."/>
            <person name="Wang J."/>
            <person name="Shi W."/>
            <person name="Du L."/>
            <person name="Sun Y."/>
            <person name="Zhan W."/>
            <person name="Jiang J.F."/>
            <person name="Wang Q."/>
            <person name="Zhang B."/>
            <person name="Ji P."/>
            <person name="Bell-Sakyi L."/>
            <person name="Cui X.M."/>
            <person name="Yuan T.T."/>
            <person name="Jiang B.G."/>
            <person name="Yang W.F."/>
            <person name="Lam T.T."/>
            <person name="Chang Q.C."/>
            <person name="Ding S.J."/>
            <person name="Wang X.J."/>
            <person name="Zhu J.G."/>
            <person name="Ruan X.D."/>
            <person name="Zhao L."/>
            <person name="Wei J.T."/>
            <person name="Ye R.Z."/>
            <person name="Que T.C."/>
            <person name="Du C.H."/>
            <person name="Zhou Y.H."/>
            <person name="Cheng J.X."/>
            <person name="Dai P.F."/>
            <person name="Guo W.B."/>
            <person name="Han X.H."/>
            <person name="Huang E.J."/>
            <person name="Li L.F."/>
            <person name="Wei W."/>
            <person name="Gao Y.C."/>
            <person name="Liu J.Z."/>
            <person name="Shao H.Z."/>
            <person name="Wang X."/>
            <person name="Wang C.C."/>
            <person name="Yang T.C."/>
            <person name="Huo Q.B."/>
            <person name="Li W."/>
            <person name="Chen H.Y."/>
            <person name="Chen S.E."/>
            <person name="Zhou L.G."/>
            <person name="Ni X.B."/>
            <person name="Tian J.H."/>
            <person name="Sheng Y."/>
            <person name="Liu T."/>
            <person name="Pan Y.S."/>
            <person name="Xia L.Y."/>
            <person name="Li J."/>
            <person name="Zhao F."/>
            <person name="Cao W.C."/>
        </authorList>
    </citation>
    <scope>NUCLEOTIDE SEQUENCE</scope>
    <source>
        <strain evidence="2">Rsan-2018</strain>
    </source>
</reference>
<comment type="caution">
    <text evidence="2">The sequence shown here is derived from an EMBL/GenBank/DDBJ whole genome shotgun (WGS) entry which is preliminary data.</text>
</comment>